<dbReference type="PANTHER" id="PTHR43844">
    <property type="entry name" value="METHIONINE SYNTHASE"/>
    <property type="match status" value="1"/>
</dbReference>
<comment type="caution">
    <text evidence="2">The sequence shown here is derived from an EMBL/GenBank/DDBJ whole genome shotgun (WGS) entry which is preliminary data.</text>
</comment>
<dbReference type="PANTHER" id="PTHR43844:SF2">
    <property type="entry name" value="SYNTHASE, VITAMIN-B12 INDEPENDENT, PUTATIVE (AFU_ORTHOLOGUE AFUA_3G12060)-RELATED"/>
    <property type="match status" value="1"/>
</dbReference>
<accession>A0ABR3SKP6</accession>
<dbReference type="Proteomes" id="UP001521116">
    <property type="component" value="Unassembled WGS sequence"/>
</dbReference>
<gene>
    <name evidence="2" type="ORF">SLS56_008559</name>
</gene>
<reference evidence="2 3" key="1">
    <citation type="submission" date="2024-02" db="EMBL/GenBank/DDBJ databases">
        <title>De novo assembly and annotation of 12 fungi associated with fruit tree decline syndrome in Ontario, Canada.</title>
        <authorList>
            <person name="Sulman M."/>
            <person name="Ellouze W."/>
            <person name="Ilyukhin E."/>
        </authorList>
    </citation>
    <scope>NUCLEOTIDE SEQUENCE [LARGE SCALE GENOMIC DNA]</scope>
    <source>
        <strain evidence="2 3">M1-105</strain>
    </source>
</reference>
<dbReference type="InterPro" id="IPR038071">
    <property type="entry name" value="UROD/MetE-like_sf"/>
</dbReference>
<dbReference type="EMBL" id="JAJVDC020000128">
    <property type="protein sequence ID" value="KAL1622951.1"/>
    <property type="molecule type" value="Genomic_DNA"/>
</dbReference>
<dbReference type="Gene3D" id="3.20.20.210">
    <property type="match status" value="1"/>
</dbReference>
<sequence length="414" mass="45434">MRLALWTDLAGQGKSSGQQRPISAGGTFRNPKTMPIPTEPVGSLPRPKYLQDVFAAYDAGAATRDELLAAQDKAAADSVQRMEETGAEFVTDGEQRASSFATYPIIDTLGGKGLSANLAADGQYFAIFDDGHHRQLPRLVSGPLKYNTYAFDYFKKSKPLAKKASLKQAVIAPSMLYLLYPLHGEIEGYPKDEFVKDLVNECEKDIRGCFEAGAKRVSIDFTEGRLASKKDPRNPWTGANLLQTFIDLNNKVLDRFSADERKNIGIHTCPGGDCDSVHSKDVDYHELLPSMFQMNAGYFLIQCASETDKEKVYKEIGQTIRKDANGVKQVAFIGVINPLDPKVETPEEVAEQLVNAAKFIPVDQLGATDDCGFSPFSVDVKPKHGSPDFARDIAFQKITNRVKGVKLASEKLGV</sequence>
<evidence type="ECO:0000313" key="3">
    <source>
        <dbReference type="Proteomes" id="UP001521116"/>
    </source>
</evidence>
<name>A0ABR3SKP6_9PEZI</name>
<feature type="region of interest" description="Disordered" evidence="1">
    <location>
        <begin position="9"/>
        <end position="42"/>
    </location>
</feature>
<protein>
    <recommendedName>
        <fullName evidence="4">Methionine synthase</fullName>
    </recommendedName>
</protein>
<evidence type="ECO:0000256" key="1">
    <source>
        <dbReference type="SAM" id="MobiDB-lite"/>
    </source>
</evidence>
<dbReference type="SUPFAM" id="SSF51726">
    <property type="entry name" value="UROD/MetE-like"/>
    <property type="match status" value="1"/>
</dbReference>
<evidence type="ECO:0008006" key="4">
    <source>
        <dbReference type="Google" id="ProtNLM"/>
    </source>
</evidence>
<keyword evidence="3" id="KW-1185">Reference proteome</keyword>
<proteinExistence type="predicted"/>
<organism evidence="2 3">
    <name type="scientific">Neofusicoccum ribis</name>
    <dbReference type="NCBI Taxonomy" id="45134"/>
    <lineage>
        <taxon>Eukaryota</taxon>
        <taxon>Fungi</taxon>
        <taxon>Dikarya</taxon>
        <taxon>Ascomycota</taxon>
        <taxon>Pezizomycotina</taxon>
        <taxon>Dothideomycetes</taxon>
        <taxon>Dothideomycetes incertae sedis</taxon>
        <taxon>Botryosphaeriales</taxon>
        <taxon>Botryosphaeriaceae</taxon>
        <taxon>Neofusicoccum</taxon>
    </lineage>
</organism>
<evidence type="ECO:0000313" key="2">
    <source>
        <dbReference type="EMBL" id="KAL1622951.1"/>
    </source>
</evidence>